<feature type="compositionally biased region" description="Low complexity" evidence="1">
    <location>
        <begin position="1"/>
        <end position="21"/>
    </location>
</feature>
<feature type="region of interest" description="Disordered" evidence="1">
    <location>
        <begin position="159"/>
        <end position="185"/>
    </location>
</feature>
<reference evidence="2" key="1">
    <citation type="journal article" date="2021" name="Proc. Natl. Acad. Sci. U.S.A.">
        <title>A Catalog of Tens of Thousands of Viruses from Human Metagenomes Reveals Hidden Associations with Chronic Diseases.</title>
        <authorList>
            <person name="Tisza M.J."/>
            <person name="Buck C.B."/>
        </authorList>
    </citation>
    <scope>NUCLEOTIDE SEQUENCE</scope>
    <source>
        <strain evidence="2">CtOow3</strain>
    </source>
</reference>
<evidence type="ECO:0000256" key="1">
    <source>
        <dbReference type="SAM" id="MobiDB-lite"/>
    </source>
</evidence>
<protein>
    <submittedName>
        <fullName evidence="2">Major head protein</fullName>
    </submittedName>
</protein>
<dbReference type="Pfam" id="PF14265">
    <property type="entry name" value="DUF4355"/>
    <property type="match status" value="1"/>
</dbReference>
<name>A0A8S5QZY7_9CAUD</name>
<sequence>MAEEQTQTVDTQVQDTTVEEQASNPKQETEKTVSVAEMQRRLEQAEKKHAQSTQEAIAKALEKYKAETELSGKELEEYRRKEAEAEKQSLLEKIAGLEKEQTKRELTDEAIKTLSSRKLPVNERVLAFVVKDTADGTLQAISDFESIISEIKSEYTQSEPPAVSTAFGGSNTQSSGEIFRSSRII</sequence>
<evidence type="ECO:0000313" key="2">
    <source>
        <dbReference type="EMBL" id="DAE24403.1"/>
    </source>
</evidence>
<feature type="region of interest" description="Disordered" evidence="1">
    <location>
        <begin position="1"/>
        <end position="33"/>
    </location>
</feature>
<feature type="compositionally biased region" description="Polar residues" evidence="1">
    <location>
        <begin position="167"/>
        <end position="176"/>
    </location>
</feature>
<dbReference type="InterPro" id="IPR025580">
    <property type="entry name" value="Gp46"/>
</dbReference>
<dbReference type="EMBL" id="BK015773">
    <property type="protein sequence ID" value="DAE24403.1"/>
    <property type="molecule type" value="Genomic_DNA"/>
</dbReference>
<accession>A0A8S5QZY7</accession>
<proteinExistence type="predicted"/>
<organism evidence="2">
    <name type="scientific">Siphoviridae sp. ctOow3</name>
    <dbReference type="NCBI Taxonomy" id="2826315"/>
    <lineage>
        <taxon>Viruses</taxon>
        <taxon>Duplodnaviria</taxon>
        <taxon>Heunggongvirae</taxon>
        <taxon>Uroviricota</taxon>
        <taxon>Caudoviricetes</taxon>
    </lineage>
</organism>